<geneLocation type="plasmid" evidence="2">
    <name>pacpol2</name>
</geneLocation>
<dbReference type="KEGG" id="abas:ACPOL_6900"/>
<dbReference type="Proteomes" id="UP000253606">
    <property type="component" value="Plasmid pACPOL2"/>
</dbReference>
<dbReference type="EMBL" id="CP030842">
    <property type="protein sequence ID" value="AXC16108.1"/>
    <property type="molecule type" value="Genomic_DNA"/>
</dbReference>
<reference evidence="1 2" key="1">
    <citation type="journal article" date="2018" name="Front. Microbiol.">
        <title>Hydrolytic Capabilities as a Key to Environmental Success: Chitinolytic and Cellulolytic Acidobacteria From Acidic Sub-arctic Soils and Boreal Peatlands.</title>
        <authorList>
            <person name="Belova S.E."/>
            <person name="Ravin N.V."/>
            <person name="Pankratov T.A."/>
            <person name="Rakitin A.L."/>
            <person name="Ivanova A.A."/>
            <person name="Beletsky A.V."/>
            <person name="Mardanov A.V."/>
            <person name="Sinninghe Damste J.S."/>
            <person name="Dedysh S.N."/>
        </authorList>
    </citation>
    <scope>NUCLEOTIDE SEQUENCE [LARGE SCALE GENOMIC DNA]</scope>
    <source>
        <strain evidence="1 2">SBC82</strain>
        <plasmid evidence="2">pacpol2</plasmid>
    </source>
</reference>
<organism evidence="1 2">
    <name type="scientific">Acidisarcina polymorpha</name>
    <dbReference type="NCBI Taxonomy" id="2211140"/>
    <lineage>
        <taxon>Bacteria</taxon>
        <taxon>Pseudomonadati</taxon>
        <taxon>Acidobacteriota</taxon>
        <taxon>Terriglobia</taxon>
        <taxon>Terriglobales</taxon>
        <taxon>Acidobacteriaceae</taxon>
        <taxon>Acidisarcina</taxon>
    </lineage>
</organism>
<gene>
    <name evidence="1" type="ORF">ACPOL_6900</name>
</gene>
<name>A0A2Z5GAU1_9BACT</name>
<sequence>MMRTTTPSNYVTLRELLATPPSSRLYGNLASRLNDIH</sequence>
<proteinExistence type="predicted"/>
<keyword evidence="1" id="KW-0614">Plasmid</keyword>
<keyword evidence="2" id="KW-1185">Reference proteome</keyword>
<accession>A0A2Z5GAU1</accession>
<evidence type="ECO:0000313" key="2">
    <source>
        <dbReference type="Proteomes" id="UP000253606"/>
    </source>
</evidence>
<protein>
    <submittedName>
        <fullName evidence="1">Uncharacterized protein</fullName>
    </submittedName>
</protein>
<dbReference type="AlphaFoldDB" id="A0A2Z5GAU1"/>
<evidence type="ECO:0000313" key="1">
    <source>
        <dbReference type="EMBL" id="AXC16108.1"/>
    </source>
</evidence>